<gene>
    <name evidence="8" type="ORF">Amon01_000253100</name>
</gene>
<protein>
    <submittedName>
        <fullName evidence="8">Unnamed protein product</fullName>
    </submittedName>
</protein>
<dbReference type="SMART" id="SM00066">
    <property type="entry name" value="GAL4"/>
    <property type="match status" value="1"/>
</dbReference>
<name>A0A9W6YVL0_AMBMO</name>
<dbReference type="PANTHER" id="PTHR47171">
    <property type="entry name" value="FARA-RELATED"/>
    <property type="match status" value="1"/>
</dbReference>
<reference evidence="8" key="1">
    <citation type="submission" date="2023-04" db="EMBL/GenBank/DDBJ databases">
        <title>Ambrosiozyma monospora NBRC 1965.</title>
        <authorList>
            <person name="Ichikawa N."/>
            <person name="Sato H."/>
            <person name="Tonouchi N."/>
        </authorList>
    </citation>
    <scope>NUCLEOTIDE SEQUENCE</scope>
    <source>
        <strain evidence="8">NBRC 1965</strain>
    </source>
</reference>
<dbReference type="InterPro" id="IPR007219">
    <property type="entry name" value="XnlR_reg_dom"/>
</dbReference>
<keyword evidence="1" id="KW-0479">Metal-binding</keyword>
<evidence type="ECO:0000256" key="4">
    <source>
        <dbReference type="ARBA" id="ARBA00023125"/>
    </source>
</evidence>
<dbReference type="PROSITE" id="PS00463">
    <property type="entry name" value="ZN2_CY6_FUNGAL_1"/>
    <property type="match status" value="1"/>
</dbReference>
<dbReference type="GO" id="GO:0003677">
    <property type="term" value="F:DNA binding"/>
    <property type="evidence" value="ECO:0007669"/>
    <property type="project" value="UniProtKB-KW"/>
</dbReference>
<accession>A0A9W6YVL0</accession>
<evidence type="ECO:0000256" key="5">
    <source>
        <dbReference type="ARBA" id="ARBA00023163"/>
    </source>
</evidence>
<dbReference type="AlphaFoldDB" id="A0A9W6YVL0"/>
<keyword evidence="2" id="KW-0862">Zinc</keyword>
<dbReference type="Pfam" id="PF00172">
    <property type="entry name" value="Zn_clus"/>
    <property type="match status" value="1"/>
</dbReference>
<dbReference type="CDD" id="cd12148">
    <property type="entry name" value="fungal_TF_MHR"/>
    <property type="match status" value="1"/>
</dbReference>
<dbReference type="EMBL" id="BSXU01000933">
    <property type="protein sequence ID" value="GMG22151.1"/>
    <property type="molecule type" value="Genomic_DNA"/>
</dbReference>
<keyword evidence="3" id="KW-0805">Transcription regulation</keyword>
<proteinExistence type="predicted"/>
<dbReference type="PANTHER" id="PTHR47171:SF3">
    <property type="entry name" value="FARA-RELATED"/>
    <property type="match status" value="1"/>
</dbReference>
<evidence type="ECO:0000256" key="2">
    <source>
        <dbReference type="ARBA" id="ARBA00022833"/>
    </source>
</evidence>
<evidence type="ECO:0000256" key="6">
    <source>
        <dbReference type="ARBA" id="ARBA00023242"/>
    </source>
</evidence>
<dbReference type="Pfam" id="PF04082">
    <property type="entry name" value="Fungal_trans"/>
    <property type="match status" value="1"/>
</dbReference>
<feature type="domain" description="Zn(2)-C6 fungal-type" evidence="7">
    <location>
        <begin position="13"/>
        <end position="45"/>
    </location>
</feature>
<dbReference type="CDD" id="cd00067">
    <property type="entry name" value="GAL4"/>
    <property type="match status" value="1"/>
</dbReference>
<keyword evidence="6" id="KW-0539">Nucleus</keyword>
<evidence type="ECO:0000313" key="9">
    <source>
        <dbReference type="Proteomes" id="UP001165063"/>
    </source>
</evidence>
<keyword evidence="9" id="KW-1185">Reference proteome</keyword>
<dbReference type="Proteomes" id="UP001165063">
    <property type="component" value="Unassembled WGS sequence"/>
</dbReference>
<sequence>MSTTNKRQRSSGACLECRRRKVKCDAAERGLPCSKCEEFGWVCKMISRKNKKLKNSSESKEDQDNSPITVDSEKYLAQKINYDQFIQYIRMKPVDLQVRCAYPSYYSKDLTYRDVVSPERLIMLKQCECFTLPNAADCKKYIDSYFKSWNSVYPILSRSYFANRFSDLSLPPSLPLLLSILYVGCRILAKTPADFSEAESLNEKAKYVIRSNLEVHGTYRVLANMLLETPPSENHP</sequence>
<dbReference type="Gene3D" id="4.10.240.10">
    <property type="entry name" value="Zn(2)-C6 fungal-type DNA-binding domain"/>
    <property type="match status" value="1"/>
</dbReference>
<evidence type="ECO:0000256" key="1">
    <source>
        <dbReference type="ARBA" id="ARBA00022723"/>
    </source>
</evidence>
<evidence type="ECO:0000259" key="7">
    <source>
        <dbReference type="PROSITE" id="PS50048"/>
    </source>
</evidence>
<dbReference type="GO" id="GO:0000981">
    <property type="term" value="F:DNA-binding transcription factor activity, RNA polymerase II-specific"/>
    <property type="evidence" value="ECO:0007669"/>
    <property type="project" value="InterPro"/>
</dbReference>
<keyword evidence="5" id="KW-0804">Transcription</keyword>
<dbReference type="OrthoDB" id="5153652at2759"/>
<dbReference type="GO" id="GO:0006351">
    <property type="term" value="P:DNA-templated transcription"/>
    <property type="evidence" value="ECO:0007669"/>
    <property type="project" value="InterPro"/>
</dbReference>
<dbReference type="SUPFAM" id="SSF57701">
    <property type="entry name" value="Zn2/Cys6 DNA-binding domain"/>
    <property type="match status" value="1"/>
</dbReference>
<dbReference type="PROSITE" id="PS50048">
    <property type="entry name" value="ZN2_CY6_FUNGAL_2"/>
    <property type="match status" value="1"/>
</dbReference>
<dbReference type="InterPro" id="IPR052073">
    <property type="entry name" value="Amide_Lactam_Regulators"/>
</dbReference>
<dbReference type="InterPro" id="IPR001138">
    <property type="entry name" value="Zn2Cys6_DnaBD"/>
</dbReference>
<evidence type="ECO:0000313" key="8">
    <source>
        <dbReference type="EMBL" id="GMG22151.1"/>
    </source>
</evidence>
<evidence type="ECO:0000256" key="3">
    <source>
        <dbReference type="ARBA" id="ARBA00023015"/>
    </source>
</evidence>
<keyword evidence="4" id="KW-0238">DNA-binding</keyword>
<organism evidence="8 9">
    <name type="scientific">Ambrosiozyma monospora</name>
    <name type="common">Yeast</name>
    <name type="synonym">Endomycopsis monosporus</name>
    <dbReference type="NCBI Taxonomy" id="43982"/>
    <lineage>
        <taxon>Eukaryota</taxon>
        <taxon>Fungi</taxon>
        <taxon>Dikarya</taxon>
        <taxon>Ascomycota</taxon>
        <taxon>Saccharomycotina</taxon>
        <taxon>Pichiomycetes</taxon>
        <taxon>Pichiales</taxon>
        <taxon>Pichiaceae</taxon>
        <taxon>Ambrosiozyma</taxon>
    </lineage>
</organism>
<comment type="caution">
    <text evidence="8">The sequence shown here is derived from an EMBL/GenBank/DDBJ whole genome shotgun (WGS) entry which is preliminary data.</text>
</comment>
<dbReference type="InterPro" id="IPR036864">
    <property type="entry name" value="Zn2-C6_fun-type_DNA-bd_sf"/>
</dbReference>
<dbReference type="GO" id="GO:0008270">
    <property type="term" value="F:zinc ion binding"/>
    <property type="evidence" value="ECO:0007669"/>
    <property type="project" value="InterPro"/>
</dbReference>